<feature type="compositionally biased region" description="Low complexity" evidence="1">
    <location>
        <begin position="165"/>
        <end position="176"/>
    </location>
</feature>
<feature type="compositionally biased region" description="Basic and acidic residues" evidence="1">
    <location>
        <begin position="219"/>
        <end position="240"/>
    </location>
</feature>
<keyword evidence="2" id="KW-0732">Signal</keyword>
<evidence type="ECO:0000313" key="3">
    <source>
        <dbReference type="EnsemblMetazoa" id="AMAM021134-PA"/>
    </source>
</evidence>
<evidence type="ECO:0000256" key="1">
    <source>
        <dbReference type="SAM" id="MobiDB-lite"/>
    </source>
</evidence>
<proteinExistence type="predicted"/>
<dbReference type="AlphaFoldDB" id="A0A182T7D3"/>
<feature type="signal peptide" evidence="2">
    <location>
        <begin position="1"/>
        <end position="20"/>
    </location>
</feature>
<feature type="region of interest" description="Disordered" evidence="1">
    <location>
        <begin position="161"/>
        <end position="243"/>
    </location>
</feature>
<protein>
    <submittedName>
        <fullName evidence="3">Uncharacterized protein</fullName>
    </submittedName>
</protein>
<sequence length="286" mass="31979">MKVFIVLAVSLASMAGSVYATKATADKKKTVDKRSPWQLGSYYSGFGDSLARSDDAHGHGASSFSEQHFGGGGGGGGGGGWHQEFQPQAQHWGQSGASEHEPKSLGHPVHEWHSEPAPQAHFDEHVQQQPQFHYGGSSFQQPKVEQSYGWHHQNLRDEDSKDWGLQHQQQQLLQSGGSSGEWHHDESKEKDSGHGDWAPVSSGSSDLHKEHSAQSVATESKEHHHQEWSPVEPKTEEHHDGHHHTKIIKVPYPVHIEKPYPVYIEKPFIVEKPVPLKLYIKKKHHH</sequence>
<feature type="compositionally biased region" description="Basic and acidic residues" evidence="1">
    <location>
        <begin position="181"/>
        <end position="194"/>
    </location>
</feature>
<evidence type="ECO:0000313" key="4">
    <source>
        <dbReference type="Proteomes" id="UP000075901"/>
    </source>
</evidence>
<accession>A0A182T7D3</accession>
<name>A0A182T7D3_9DIPT</name>
<feature type="chain" id="PRO_5008136585" evidence="2">
    <location>
        <begin position="21"/>
        <end position="286"/>
    </location>
</feature>
<evidence type="ECO:0000256" key="2">
    <source>
        <dbReference type="SAM" id="SignalP"/>
    </source>
</evidence>
<dbReference type="EnsemblMetazoa" id="AMAM021134-RA">
    <property type="protein sequence ID" value="AMAM021134-PA"/>
    <property type="gene ID" value="AMAM021134"/>
</dbReference>
<feature type="compositionally biased region" description="Basic and acidic residues" evidence="1">
    <location>
        <begin position="98"/>
        <end position="114"/>
    </location>
</feature>
<feature type="compositionally biased region" description="Gly residues" evidence="1">
    <location>
        <begin position="69"/>
        <end position="81"/>
    </location>
</feature>
<feature type="compositionally biased region" description="Polar residues" evidence="1">
    <location>
        <begin position="85"/>
        <end position="97"/>
    </location>
</feature>
<reference evidence="4" key="1">
    <citation type="submission" date="2013-09" db="EMBL/GenBank/DDBJ databases">
        <title>The Genome Sequence of Anopheles maculatus species B.</title>
        <authorList>
            <consortium name="The Broad Institute Genomics Platform"/>
            <person name="Neafsey D.E."/>
            <person name="Besansky N."/>
            <person name="Howell P."/>
            <person name="Walton C."/>
            <person name="Young S.K."/>
            <person name="Zeng Q."/>
            <person name="Gargeya S."/>
            <person name="Fitzgerald M."/>
            <person name="Haas B."/>
            <person name="Abouelleil A."/>
            <person name="Allen A.W."/>
            <person name="Alvarado L."/>
            <person name="Arachchi H.M."/>
            <person name="Berlin A.M."/>
            <person name="Chapman S.B."/>
            <person name="Gainer-Dewar J."/>
            <person name="Goldberg J."/>
            <person name="Griggs A."/>
            <person name="Gujja S."/>
            <person name="Hansen M."/>
            <person name="Howarth C."/>
            <person name="Imamovic A."/>
            <person name="Ireland A."/>
            <person name="Larimer J."/>
            <person name="McCowan C."/>
            <person name="Murphy C."/>
            <person name="Pearson M."/>
            <person name="Poon T.W."/>
            <person name="Priest M."/>
            <person name="Roberts A."/>
            <person name="Saif S."/>
            <person name="Shea T."/>
            <person name="Sisk P."/>
            <person name="Sykes S."/>
            <person name="Wortman J."/>
            <person name="Nusbaum C."/>
            <person name="Birren B."/>
        </authorList>
    </citation>
    <scope>NUCLEOTIDE SEQUENCE [LARGE SCALE GENOMIC DNA]</scope>
    <source>
        <strain evidence="4">maculatus3</strain>
    </source>
</reference>
<feature type="region of interest" description="Disordered" evidence="1">
    <location>
        <begin position="53"/>
        <end position="114"/>
    </location>
</feature>
<keyword evidence="4" id="KW-1185">Reference proteome</keyword>
<reference evidence="3" key="2">
    <citation type="submission" date="2020-05" db="UniProtKB">
        <authorList>
            <consortium name="EnsemblMetazoa"/>
        </authorList>
    </citation>
    <scope>IDENTIFICATION</scope>
    <source>
        <strain evidence="3">maculatus3</strain>
    </source>
</reference>
<dbReference type="VEuPathDB" id="VectorBase:AMAM021134"/>
<dbReference type="Proteomes" id="UP000075901">
    <property type="component" value="Unassembled WGS sequence"/>
</dbReference>
<organism evidence="3 4">
    <name type="scientific">Anopheles maculatus</name>
    <dbReference type="NCBI Taxonomy" id="74869"/>
    <lineage>
        <taxon>Eukaryota</taxon>
        <taxon>Metazoa</taxon>
        <taxon>Ecdysozoa</taxon>
        <taxon>Arthropoda</taxon>
        <taxon>Hexapoda</taxon>
        <taxon>Insecta</taxon>
        <taxon>Pterygota</taxon>
        <taxon>Neoptera</taxon>
        <taxon>Endopterygota</taxon>
        <taxon>Diptera</taxon>
        <taxon>Nematocera</taxon>
        <taxon>Culicoidea</taxon>
        <taxon>Culicidae</taxon>
        <taxon>Anophelinae</taxon>
        <taxon>Anopheles</taxon>
        <taxon>Anopheles maculatus group</taxon>
    </lineage>
</organism>